<keyword evidence="1" id="KW-0963">Cytoplasm</keyword>
<dbReference type="Proteomes" id="UP000095023">
    <property type="component" value="Unassembled WGS sequence"/>
</dbReference>
<dbReference type="GO" id="GO:0016282">
    <property type="term" value="C:eukaryotic 43S preinitiation complex"/>
    <property type="evidence" value="ECO:0007669"/>
    <property type="project" value="EnsemblFungi"/>
</dbReference>
<feature type="non-terminal residue" evidence="8">
    <location>
        <position position="1"/>
    </location>
</feature>
<dbReference type="PANTHER" id="PTHR10352">
    <property type="entry name" value="EUKARYOTIC TRANSLATION INITIATION FACTOR 3 SUBUNIT G"/>
    <property type="match status" value="1"/>
</dbReference>
<dbReference type="PROSITE" id="PS50102">
    <property type="entry name" value="RRM"/>
    <property type="match status" value="1"/>
</dbReference>
<dbReference type="GO" id="GO:0071541">
    <property type="term" value="C:eukaryotic translation initiation factor 3 complex, eIF3m"/>
    <property type="evidence" value="ECO:0007669"/>
    <property type="project" value="EnsemblFungi"/>
</dbReference>
<sequence>PQVIENEDGTKTVIRFHLNDLGQKVKVSQHIKIKKVITSVNSAVAARKLWKKFGQDKNKPPGPDIQTTTVGENIVLNLSAGDKPAKAAEAAPEAEEAQAAKPTTATIKCRYCKGAHFSAKCPYKSQLASDAGVGPDGADARGGSPAPGPDPTPGKFVPPHLRRGGPDSMSIPPPNSFRDRDDEGTVRVTNLPPNAEENELGYIFQQYGSVARVHIVRDRETNQPRGFAFITYNEPRSAEKAVKALNRYGYKNVLIHVEHSRK</sequence>
<evidence type="ECO:0000313" key="8">
    <source>
        <dbReference type="EMBL" id="ODV91831.1"/>
    </source>
</evidence>
<dbReference type="GO" id="GO:0071540">
    <property type="term" value="C:eukaryotic translation initiation factor 3 complex, eIF3e"/>
    <property type="evidence" value="ECO:0007669"/>
    <property type="project" value="EnsemblFungi"/>
</dbReference>
<dbReference type="InterPro" id="IPR034240">
    <property type="entry name" value="eIF3G_RRM"/>
</dbReference>
<evidence type="ECO:0000256" key="5">
    <source>
        <dbReference type="PROSITE-ProRule" id="PRU00176"/>
    </source>
</evidence>
<evidence type="ECO:0000256" key="1">
    <source>
        <dbReference type="ARBA" id="ARBA00022490"/>
    </source>
</evidence>
<dbReference type="HAMAP" id="MF_03006">
    <property type="entry name" value="eIF3g"/>
    <property type="match status" value="1"/>
</dbReference>
<evidence type="ECO:0000256" key="6">
    <source>
        <dbReference type="SAM" id="MobiDB-lite"/>
    </source>
</evidence>
<evidence type="ECO:0000256" key="4">
    <source>
        <dbReference type="ARBA" id="ARBA00022917"/>
    </source>
</evidence>
<evidence type="ECO:0000313" key="9">
    <source>
        <dbReference type="Proteomes" id="UP000095023"/>
    </source>
</evidence>
<proteinExistence type="inferred from homology"/>
<feature type="domain" description="RRM" evidence="7">
    <location>
        <begin position="184"/>
        <end position="262"/>
    </location>
</feature>
<dbReference type="Gene3D" id="3.30.70.330">
    <property type="match status" value="1"/>
</dbReference>
<keyword evidence="9" id="KW-1185">Reference proteome</keyword>
<dbReference type="InterPro" id="IPR017334">
    <property type="entry name" value="eIF3_g"/>
</dbReference>
<feature type="non-terminal residue" evidence="8">
    <location>
        <position position="262"/>
    </location>
</feature>
<keyword evidence="2" id="KW-0396">Initiation factor</keyword>
<dbReference type="InterPro" id="IPR035979">
    <property type="entry name" value="RBD_domain_sf"/>
</dbReference>
<evidence type="ECO:0000256" key="3">
    <source>
        <dbReference type="ARBA" id="ARBA00022884"/>
    </source>
</evidence>
<dbReference type="GO" id="GO:0003723">
    <property type="term" value="F:RNA binding"/>
    <property type="evidence" value="ECO:0007669"/>
    <property type="project" value="UniProtKB-UniRule"/>
</dbReference>
<dbReference type="EMBL" id="KV453841">
    <property type="protein sequence ID" value="ODV91831.1"/>
    <property type="molecule type" value="Genomic_DNA"/>
</dbReference>
<keyword evidence="4" id="KW-0648">Protein biosynthesis</keyword>
<dbReference type="GO" id="GO:0043614">
    <property type="term" value="C:multi-eIF complex"/>
    <property type="evidence" value="ECO:0007669"/>
    <property type="project" value="EnsemblFungi"/>
</dbReference>
<dbReference type="AlphaFoldDB" id="A0A1E4TJA8"/>
<evidence type="ECO:0000256" key="2">
    <source>
        <dbReference type="ARBA" id="ARBA00022540"/>
    </source>
</evidence>
<accession>A0A1E4TJA8</accession>
<organism evidence="8 9">
    <name type="scientific">Tortispora caseinolytica NRRL Y-17796</name>
    <dbReference type="NCBI Taxonomy" id="767744"/>
    <lineage>
        <taxon>Eukaryota</taxon>
        <taxon>Fungi</taxon>
        <taxon>Dikarya</taxon>
        <taxon>Ascomycota</taxon>
        <taxon>Saccharomycotina</taxon>
        <taxon>Trigonopsidomycetes</taxon>
        <taxon>Trigonopsidales</taxon>
        <taxon>Trigonopsidaceae</taxon>
        <taxon>Tortispora</taxon>
    </lineage>
</organism>
<dbReference type="GO" id="GO:0002188">
    <property type="term" value="P:translation reinitiation"/>
    <property type="evidence" value="ECO:0007669"/>
    <property type="project" value="EnsemblFungi"/>
</dbReference>
<name>A0A1E4TJA8_9ASCO</name>
<keyword evidence="3 5" id="KW-0694">RNA-binding</keyword>
<dbReference type="Pfam" id="PF00076">
    <property type="entry name" value="RRM_1"/>
    <property type="match status" value="1"/>
</dbReference>
<reference evidence="9" key="1">
    <citation type="submission" date="2016-02" db="EMBL/GenBank/DDBJ databases">
        <title>Comparative genomics of biotechnologically important yeasts.</title>
        <authorList>
            <consortium name="DOE Joint Genome Institute"/>
            <person name="Riley R."/>
            <person name="Haridas S."/>
            <person name="Wolfe K.H."/>
            <person name="Lopes M.R."/>
            <person name="Hittinger C.T."/>
            <person name="Goker M."/>
            <person name="Salamov A."/>
            <person name="Wisecaver J."/>
            <person name="Long T.M."/>
            <person name="Aerts A.L."/>
            <person name="Barry K."/>
            <person name="Choi C."/>
            <person name="Clum A."/>
            <person name="Coughlan A.Y."/>
            <person name="Deshpande S."/>
            <person name="Douglass A.P."/>
            <person name="Hanson S.J."/>
            <person name="Klenk H.-P."/>
            <person name="Labutti K."/>
            <person name="Lapidus A."/>
            <person name="Lindquist E."/>
            <person name="Lipzen A."/>
            <person name="Meier-Kolthoff J.P."/>
            <person name="Ohm R.A."/>
            <person name="Otillar R.P."/>
            <person name="Pangilinan J."/>
            <person name="Peng Y."/>
            <person name="Rokas A."/>
            <person name="Rosa C.A."/>
            <person name="Scheuner C."/>
            <person name="Sibirny A.A."/>
            <person name="Slot J.C."/>
            <person name="Stielow J.B."/>
            <person name="Sun H."/>
            <person name="Kurtzman C.P."/>
            <person name="Blackwell M."/>
            <person name="Jeffries T.W."/>
            <person name="Grigoriev I.V."/>
        </authorList>
    </citation>
    <scope>NUCLEOTIDE SEQUENCE [LARGE SCALE GENOMIC DNA]</scope>
    <source>
        <strain evidence="9">NRRL Y-17796</strain>
    </source>
</reference>
<dbReference type="GO" id="GO:0006415">
    <property type="term" value="P:translational termination"/>
    <property type="evidence" value="ECO:0007669"/>
    <property type="project" value="EnsemblFungi"/>
</dbReference>
<dbReference type="CDD" id="cd12933">
    <property type="entry name" value="eIF3G"/>
    <property type="match status" value="1"/>
</dbReference>
<dbReference type="SUPFAM" id="SSF54928">
    <property type="entry name" value="RNA-binding domain, RBD"/>
    <property type="match status" value="1"/>
</dbReference>
<dbReference type="InterPro" id="IPR024675">
    <property type="entry name" value="eIF3g_N"/>
</dbReference>
<feature type="region of interest" description="Disordered" evidence="6">
    <location>
        <begin position="128"/>
        <end position="185"/>
    </location>
</feature>
<dbReference type="GO" id="GO:0003743">
    <property type="term" value="F:translation initiation factor activity"/>
    <property type="evidence" value="ECO:0007669"/>
    <property type="project" value="UniProtKB-KW"/>
</dbReference>
<protein>
    <recommendedName>
        <fullName evidence="7">RRM domain-containing protein</fullName>
    </recommendedName>
</protein>
<dbReference type="Pfam" id="PF12353">
    <property type="entry name" value="eIF3g"/>
    <property type="match status" value="1"/>
</dbReference>
<dbReference type="SMART" id="SM00360">
    <property type="entry name" value="RRM"/>
    <property type="match status" value="1"/>
</dbReference>
<dbReference type="PIRSF" id="PIRSF037949">
    <property type="entry name" value="Transl_init_eIF-3_RNA-bind"/>
    <property type="match status" value="1"/>
</dbReference>
<evidence type="ECO:0000259" key="7">
    <source>
        <dbReference type="PROSITE" id="PS50102"/>
    </source>
</evidence>
<dbReference type="OrthoDB" id="639027at2759"/>
<dbReference type="InterPro" id="IPR012677">
    <property type="entry name" value="Nucleotide-bd_a/b_plait_sf"/>
</dbReference>
<gene>
    <name evidence="8" type="ORF">CANCADRAFT_16662</name>
</gene>
<dbReference type="CDD" id="cd12408">
    <property type="entry name" value="RRM_eIF3G_like"/>
    <property type="match status" value="1"/>
</dbReference>
<dbReference type="InterPro" id="IPR000504">
    <property type="entry name" value="RRM_dom"/>
</dbReference>